<reference evidence="1 2" key="1">
    <citation type="submission" date="2019-07" db="EMBL/GenBank/DDBJ databases">
        <title>Novel species of Flavobacterium.</title>
        <authorList>
            <person name="Liu Q."/>
            <person name="Xin Y.-H."/>
        </authorList>
    </citation>
    <scope>NUCLEOTIDE SEQUENCE [LARGE SCALE GENOMIC DNA]</scope>
    <source>
        <strain evidence="1 2">GSP39</strain>
    </source>
</reference>
<comment type="caution">
    <text evidence="1">The sequence shown here is derived from an EMBL/GenBank/DDBJ whole genome shotgun (WGS) entry which is preliminary data.</text>
</comment>
<gene>
    <name evidence="1" type="ORF">FNW12_01875</name>
</gene>
<protein>
    <recommendedName>
        <fullName evidence="3">Lipoprotein</fullName>
    </recommendedName>
</protein>
<organism evidence="1 2">
    <name type="scientific">Flavobacterium gawalongense</name>
    <dbReference type="NCBI Taxonomy" id="2594432"/>
    <lineage>
        <taxon>Bacteria</taxon>
        <taxon>Pseudomonadati</taxon>
        <taxon>Bacteroidota</taxon>
        <taxon>Flavobacteriia</taxon>
        <taxon>Flavobacteriales</taxon>
        <taxon>Flavobacteriaceae</taxon>
        <taxon>Flavobacterium</taxon>
    </lineage>
</organism>
<evidence type="ECO:0000313" key="1">
    <source>
        <dbReference type="EMBL" id="TRX09887.1"/>
    </source>
</evidence>
<accession>A0ABY3CPX4</accession>
<sequence length="160" mass="18239">MKKTFLIAFATALIWCCGPSDTSLLEMNPRKQQIYNYASSISVVDTESSVFGIGGPTHPSRLKEPYPTQAEMEEAIGKADFSQVEVLGELHPLSEEGSLLTLYWWEKDSKWEVPGIHKKGFREIIIAHFDNDGRLRMLEILSLMGFELVGRNSTEWRFIR</sequence>
<proteinExistence type="predicted"/>
<dbReference type="Proteomes" id="UP000318528">
    <property type="component" value="Unassembled WGS sequence"/>
</dbReference>
<name>A0ABY3CPX4_9FLAO</name>
<evidence type="ECO:0000313" key="2">
    <source>
        <dbReference type="Proteomes" id="UP000318528"/>
    </source>
</evidence>
<evidence type="ECO:0008006" key="3">
    <source>
        <dbReference type="Google" id="ProtNLM"/>
    </source>
</evidence>
<dbReference type="RefSeq" id="WP_143386635.1">
    <property type="nucleotide sequence ID" value="NZ_VJZM01000006.1"/>
</dbReference>
<keyword evidence="2" id="KW-1185">Reference proteome</keyword>
<dbReference type="EMBL" id="VJZN01000002">
    <property type="protein sequence ID" value="TRX09887.1"/>
    <property type="molecule type" value="Genomic_DNA"/>
</dbReference>